<sequence>MDMALTSTASVFYVAGLLGNNSTLWSPPQTIIQTVPVTASYCSTEHLGVAQNRRTRCLQQGFSLCEDIFSIQASRG</sequence>
<evidence type="ECO:0000313" key="2">
    <source>
        <dbReference type="Proteomes" id="UP001557470"/>
    </source>
</evidence>
<proteinExistence type="predicted"/>
<accession>A0ABD0VW03</accession>
<comment type="caution">
    <text evidence="1">The sequence shown here is derived from an EMBL/GenBank/DDBJ whole genome shotgun (WGS) entry which is preliminary data.</text>
</comment>
<evidence type="ECO:0000313" key="1">
    <source>
        <dbReference type="EMBL" id="KAL0962139.1"/>
    </source>
</evidence>
<keyword evidence="2" id="KW-1185">Reference proteome</keyword>
<dbReference type="Proteomes" id="UP001557470">
    <property type="component" value="Unassembled WGS sequence"/>
</dbReference>
<protein>
    <submittedName>
        <fullName evidence="1">Uncharacterized protein</fullName>
    </submittedName>
</protein>
<gene>
    <name evidence="1" type="ORF">UPYG_G00336220</name>
</gene>
<organism evidence="1 2">
    <name type="scientific">Umbra pygmaea</name>
    <name type="common">Eastern mudminnow</name>
    <dbReference type="NCBI Taxonomy" id="75934"/>
    <lineage>
        <taxon>Eukaryota</taxon>
        <taxon>Metazoa</taxon>
        <taxon>Chordata</taxon>
        <taxon>Craniata</taxon>
        <taxon>Vertebrata</taxon>
        <taxon>Euteleostomi</taxon>
        <taxon>Actinopterygii</taxon>
        <taxon>Neopterygii</taxon>
        <taxon>Teleostei</taxon>
        <taxon>Protacanthopterygii</taxon>
        <taxon>Esociformes</taxon>
        <taxon>Umbridae</taxon>
        <taxon>Umbra</taxon>
    </lineage>
</organism>
<reference evidence="1 2" key="1">
    <citation type="submission" date="2024-06" db="EMBL/GenBank/DDBJ databases">
        <authorList>
            <person name="Pan Q."/>
            <person name="Wen M."/>
            <person name="Jouanno E."/>
            <person name="Zahm M."/>
            <person name="Klopp C."/>
            <person name="Cabau C."/>
            <person name="Louis A."/>
            <person name="Berthelot C."/>
            <person name="Parey E."/>
            <person name="Roest Crollius H."/>
            <person name="Montfort J."/>
            <person name="Robinson-Rechavi M."/>
            <person name="Bouchez O."/>
            <person name="Lampietro C."/>
            <person name="Lopez Roques C."/>
            <person name="Donnadieu C."/>
            <person name="Postlethwait J."/>
            <person name="Bobe J."/>
            <person name="Verreycken H."/>
            <person name="Guiguen Y."/>
        </authorList>
    </citation>
    <scope>NUCLEOTIDE SEQUENCE [LARGE SCALE GENOMIC DNA]</scope>
    <source>
        <strain evidence="1">Up_M1</strain>
        <tissue evidence="1">Testis</tissue>
    </source>
</reference>
<dbReference type="EMBL" id="JAGEUA010000011">
    <property type="protein sequence ID" value="KAL0962139.1"/>
    <property type="molecule type" value="Genomic_DNA"/>
</dbReference>
<name>A0ABD0VW03_UMBPY</name>
<dbReference type="AlphaFoldDB" id="A0ABD0VW03"/>